<name>A0A1I1FFJ9_BREAD</name>
<evidence type="ECO:0000313" key="3">
    <source>
        <dbReference type="EMBL" id="SFB95903.1"/>
    </source>
</evidence>
<dbReference type="EMBL" id="FOKY01000028">
    <property type="protein sequence ID" value="SFB95903.1"/>
    <property type="molecule type" value="Genomic_DNA"/>
</dbReference>
<sequence length="392" mass="42124">MIKMTDIALNAEGEIVLEYADLALVEGTGCLLQDIKTRLMTDIGVLFYDTAKTIPQITNYHTGGVFRLFIETVAAFIFHIYTALNSMLPNIFTQTASGSWLDRNAEQLGLSRTQAKAAEGLVIFSRKDTNGNITIAKDKVVATKTDAQGCVFRYRVKETFILEDGSASISVPVLAENSGSAYNVLANQITEIVTPIPGIDSVSNNSDWLTVIGLDSESDESLRARCLAKWEGLSGADASAYVAWARQIPGVENVMPISTARGLGTVDVVITGTGNIRPSEAIIAEAQKIIDANNPIGTDVQVKAPREILINPVVNVTEESDAFADKAEIEALITEFFKNISIGKDFEPSELIAVVFRAKNIKAVAVVSPGAVTITQTQIARIGNLSVEVLNA</sequence>
<dbReference type="AlphaFoldDB" id="A0A1I1FFJ9"/>
<evidence type="ECO:0000313" key="4">
    <source>
        <dbReference type="Proteomes" id="UP000240042"/>
    </source>
</evidence>
<evidence type="ECO:0000259" key="2">
    <source>
        <dbReference type="Pfam" id="PF26078"/>
    </source>
</evidence>
<feature type="domain" description="Baseplate protein J-like barrel" evidence="1">
    <location>
        <begin position="124"/>
        <end position="209"/>
    </location>
</feature>
<dbReference type="RefSeq" id="WP_159428242.1">
    <property type="nucleotide sequence ID" value="NZ_FOKY01000028.1"/>
</dbReference>
<dbReference type="PANTHER" id="PTHR37829:SF3">
    <property type="entry name" value="PROTEIN JAYE-RELATED"/>
    <property type="match status" value="1"/>
</dbReference>
<feature type="domain" description="Baseplate J-like central" evidence="2">
    <location>
        <begin position="235"/>
        <end position="304"/>
    </location>
</feature>
<dbReference type="InterPro" id="IPR006949">
    <property type="entry name" value="Barrel_Baseplate_J-like"/>
</dbReference>
<protein>
    <submittedName>
        <fullName evidence="3">Uncharacterized phage protein gp47/JayE</fullName>
    </submittedName>
</protein>
<dbReference type="OrthoDB" id="66218at2"/>
<dbReference type="Proteomes" id="UP000240042">
    <property type="component" value="Unassembled WGS sequence"/>
</dbReference>
<proteinExistence type="predicted"/>
<dbReference type="InterPro" id="IPR058531">
    <property type="entry name" value="Baseplate_J_M"/>
</dbReference>
<organism evidence="3 4">
    <name type="scientific">Brevinema andersonii</name>
    <dbReference type="NCBI Taxonomy" id="34097"/>
    <lineage>
        <taxon>Bacteria</taxon>
        <taxon>Pseudomonadati</taxon>
        <taxon>Spirochaetota</taxon>
        <taxon>Spirochaetia</taxon>
        <taxon>Brevinematales</taxon>
        <taxon>Brevinemataceae</taxon>
        <taxon>Brevinema</taxon>
    </lineage>
</organism>
<dbReference type="STRING" id="34097.SAMN02745150_01443"/>
<reference evidence="4" key="1">
    <citation type="submission" date="2016-10" db="EMBL/GenBank/DDBJ databases">
        <authorList>
            <person name="Varghese N."/>
            <person name="Submissions S."/>
        </authorList>
    </citation>
    <scope>NUCLEOTIDE SEQUENCE [LARGE SCALE GENOMIC DNA]</scope>
    <source>
        <strain evidence="4">ATCC 43811</strain>
    </source>
</reference>
<evidence type="ECO:0000259" key="1">
    <source>
        <dbReference type="Pfam" id="PF04865"/>
    </source>
</evidence>
<dbReference type="Pfam" id="PF04865">
    <property type="entry name" value="Baseplate_J"/>
    <property type="match status" value="1"/>
</dbReference>
<dbReference type="PANTHER" id="PTHR37829">
    <property type="entry name" value="PHAGE-LIKE ELEMENT PBSX PROTEIN XKDT"/>
    <property type="match status" value="1"/>
</dbReference>
<dbReference type="InterPro" id="IPR052399">
    <property type="entry name" value="Phage_Baseplate_Assmbl_Protein"/>
</dbReference>
<keyword evidence="4" id="KW-1185">Reference proteome</keyword>
<gene>
    <name evidence="3" type="ORF">SAMN02745150_01443</name>
</gene>
<accession>A0A1I1FFJ9</accession>
<dbReference type="Pfam" id="PF26078">
    <property type="entry name" value="Baseplate_J_M"/>
    <property type="match status" value="1"/>
</dbReference>